<dbReference type="AlphaFoldDB" id="A0A1M5JIX8"/>
<protein>
    <recommendedName>
        <fullName evidence="3">Peptidylprolyl isomerase</fullName>
    </recommendedName>
</protein>
<gene>
    <name evidence="1" type="ORF">SAMN05444148_0040</name>
</gene>
<proteinExistence type="predicted"/>
<dbReference type="PROSITE" id="PS51257">
    <property type="entry name" value="PROKAR_LIPOPROTEIN"/>
    <property type="match status" value="1"/>
</dbReference>
<evidence type="ECO:0000313" key="1">
    <source>
        <dbReference type="EMBL" id="SHG40355.1"/>
    </source>
</evidence>
<dbReference type="Proteomes" id="UP000184522">
    <property type="component" value="Unassembled WGS sequence"/>
</dbReference>
<name>A0A1M5JIX8_9FLAO</name>
<dbReference type="STRING" id="1089305.SAMN05444148_0040"/>
<dbReference type="EMBL" id="FQWS01000001">
    <property type="protein sequence ID" value="SHG40355.1"/>
    <property type="molecule type" value="Genomic_DNA"/>
</dbReference>
<sequence>MKSKFLKIVFVFVALYSCDRFSADPDKNAVARVNDVYLYKEDIQKIIPEGASKSDSTLLANGYINDWASRILLLEKAKLNLPDTQQENYNSLIKQYETDLYTKAYLEALVKRSIDTSITDEEALKVYETNKESFKLNDELLKFRYLSLPQNAINLEDIKSKFRAFDNEDKIYLDSIAVQFKSYTLNDSVWVRASQVLEKIPVANQSNKNQLLKKSNFIQLKDSLNLYLIQIKDVLLRNDYAPLDYVKPTVKQIIVNKRKLELIKEIENEITKDAIKTKQFEIYK</sequence>
<organism evidence="1 2">
    <name type="scientific">Winogradskyella jejuensis</name>
    <dbReference type="NCBI Taxonomy" id="1089305"/>
    <lineage>
        <taxon>Bacteria</taxon>
        <taxon>Pseudomonadati</taxon>
        <taxon>Bacteroidota</taxon>
        <taxon>Flavobacteriia</taxon>
        <taxon>Flavobacteriales</taxon>
        <taxon>Flavobacteriaceae</taxon>
        <taxon>Winogradskyella</taxon>
    </lineage>
</organism>
<reference evidence="2" key="1">
    <citation type="submission" date="2016-11" db="EMBL/GenBank/DDBJ databases">
        <authorList>
            <person name="Varghese N."/>
            <person name="Submissions S."/>
        </authorList>
    </citation>
    <scope>NUCLEOTIDE SEQUENCE [LARGE SCALE GENOMIC DNA]</scope>
    <source>
        <strain evidence="2">DSM 25330</strain>
    </source>
</reference>
<dbReference type="RefSeq" id="WP_073081398.1">
    <property type="nucleotide sequence ID" value="NZ_FQWS01000001.1"/>
</dbReference>
<accession>A0A1M5JIX8</accession>
<evidence type="ECO:0008006" key="3">
    <source>
        <dbReference type="Google" id="ProtNLM"/>
    </source>
</evidence>
<evidence type="ECO:0000313" key="2">
    <source>
        <dbReference type="Proteomes" id="UP000184522"/>
    </source>
</evidence>
<keyword evidence="2" id="KW-1185">Reference proteome</keyword>